<keyword evidence="10" id="KW-1185">Reference proteome</keyword>
<dbReference type="EMBL" id="LR899011">
    <property type="protein sequence ID" value="CAD7084761.1"/>
    <property type="molecule type" value="Genomic_DNA"/>
</dbReference>
<dbReference type="GO" id="GO:0042407">
    <property type="term" value="P:cristae formation"/>
    <property type="evidence" value="ECO:0007669"/>
    <property type="project" value="TreeGrafter"/>
</dbReference>
<organism evidence="9 10">
    <name type="scientific">Hermetia illucens</name>
    <name type="common">Black soldier fly</name>
    <dbReference type="NCBI Taxonomy" id="343691"/>
    <lineage>
        <taxon>Eukaryota</taxon>
        <taxon>Metazoa</taxon>
        <taxon>Ecdysozoa</taxon>
        <taxon>Arthropoda</taxon>
        <taxon>Hexapoda</taxon>
        <taxon>Insecta</taxon>
        <taxon>Pterygota</taxon>
        <taxon>Neoptera</taxon>
        <taxon>Endopterygota</taxon>
        <taxon>Diptera</taxon>
        <taxon>Brachycera</taxon>
        <taxon>Stratiomyomorpha</taxon>
        <taxon>Stratiomyidae</taxon>
        <taxon>Hermetiinae</taxon>
        <taxon>Hermetia</taxon>
    </lineage>
</organism>
<comment type="subcellular location">
    <subcellularLocation>
        <location evidence="7">Mitochondrion inner membrane</location>
        <topology evidence="7">Single-pass membrane protein</topology>
    </subcellularLocation>
</comment>
<comment type="function">
    <text evidence="7">Component of the MICOS complex, a large protein complex of the mitochondrial inner membrane that plays crucial roles in the maintenance of crista junctions, inner membrane architecture, and formation of contact sites to the outer membrane.</text>
</comment>
<sequence>MYRFVLRNPCKNAVQKTLTHYIRRHNSSGVPRQAGFGKILVIITPFVAVGGVATYAKYDDEFRKTLVKNVPGADSILKVVLQEENPFEDVSKKFSSVTSSVTGLFGGGDSQTSDTKPKKVEITEVKLPTQKPTTATATKQEKKESTASTATPAAAPSKPITVSKPTDSIPSDIQELEKAVELAAALAVEEYNKAIGVLKSYNEEIKKVVDHAIEKLDPTAWIAMKNKTSARDTTVEHAENSARDALNKMDQCQAALSKHANTVSAERLDAIRNKIRTLNDHINGRKDELYRTKDSAVLSEKYWKKVESARNYFLDEIAAIFPGLNLAEKKLNLNKDDLDLFITHAYSHVLAYQKELQRLQLEGEMRLKRAIDALRGEDQTEAVRAQVDFYLEKERRDMALENQKKVSRIIAESEKELKKQLKRQSEAHVDHLHDALTQKETELRRTFMRELDEKISTEKAAYKLQLASMLGKLKGMDAALKEIDEELRARAESERCAHQAQALWAACQALWASVRTGDPGVHWQLKLRPLSSEIKAVGRAAAEGDELVTVVLQSLPKEALARGVYPEDALRERFINVERVARKVALVPEEGASLPVYLLSYLQSMLIMRPDNPISQEELENKVFDFSKLDTYDVLNRARYFLDRGDLTQAVKYLNLLQGAPRKVANDWLKEARLLLETQQASNTLMAHAAASGLLYL</sequence>
<dbReference type="OrthoDB" id="10261039at2759"/>
<comment type="subunit">
    <text evidence="7">Component of the mitochondrial contact site and cristae organizing system (MICOS) complex.</text>
</comment>
<name>A0A7R8UPY4_HERIL</name>
<keyword evidence="2 7" id="KW-0812">Transmembrane</keyword>
<keyword evidence="3 7" id="KW-0999">Mitochondrion inner membrane</keyword>
<feature type="compositionally biased region" description="Low complexity" evidence="8">
    <location>
        <begin position="146"/>
        <end position="159"/>
    </location>
</feature>
<feature type="compositionally biased region" description="Basic and acidic residues" evidence="8">
    <location>
        <begin position="115"/>
        <end position="124"/>
    </location>
</feature>
<dbReference type="PANTHER" id="PTHR15415">
    <property type="entry name" value="MITOFILIN"/>
    <property type="match status" value="1"/>
</dbReference>
<comment type="similarity">
    <text evidence="1 7">Belongs to the MICOS complex subunit Mic60 family.</text>
</comment>
<dbReference type="PANTHER" id="PTHR15415:SF7">
    <property type="entry name" value="MICOS COMPLEX SUBUNIT MIC60"/>
    <property type="match status" value="1"/>
</dbReference>
<dbReference type="Pfam" id="PF09731">
    <property type="entry name" value="Mitofilin"/>
    <property type="match status" value="1"/>
</dbReference>
<evidence type="ECO:0000256" key="1">
    <source>
        <dbReference type="ARBA" id="ARBA00010877"/>
    </source>
</evidence>
<dbReference type="FunCoup" id="A0A7R8UPY4">
    <property type="interactions" value="1052"/>
</dbReference>
<evidence type="ECO:0000256" key="2">
    <source>
        <dbReference type="ARBA" id="ARBA00022692"/>
    </source>
</evidence>
<evidence type="ECO:0000313" key="10">
    <source>
        <dbReference type="Proteomes" id="UP000594454"/>
    </source>
</evidence>
<keyword evidence="5 7" id="KW-0496">Mitochondrion</keyword>
<evidence type="ECO:0000256" key="6">
    <source>
        <dbReference type="ARBA" id="ARBA00023136"/>
    </source>
</evidence>
<evidence type="ECO:0000256" key="7">
    <source>
        <dbReference type="RuleBase" id="RU363000"/>
    </source>
</evidence>
<evidence type="ECO:0000256" key="4">
    <source>
        <dbReference type="ARBA" id="ARBA00022989"/>
    </source>
</evidence>
<protein>
    <recommendedName>
        <fullName evidence="7">MICOS complex subunit MIC60</fullName>
    </recommendedName>
    <alternativeName>
        <fullName evidence="7">Mitofilin</fullName>
    </alternativeName>
</protein>
<evidence type="ECO:0000256" key="5">
    <source>
        <dbReference type="ARBA" id="ARBA00023128"/>
    </source>
</evidence>
<reference evidence="9 10" key="1">
    <citation type="submission" date="2020-11" db="EMBL/GenBank/DDBJ databases">
        <authorList>
            <person name="Wallbank WR R."/>
            <person name="Pardo Diaz C."/>
            <person name="Kozak K."/>
            <person name="Martin S."/>
            <person name="Jiggins C."/>
            <person name="Moest M."/>
            <person name="Warren A I."/>
            <person name="Generalovic N T."/>
            <person name="Byers J.R.P. K."/>
            <person name="Montejo-Kovacevich G."/>
            <person name="Yen C E."/>
        </authorList>
    </citation>
    <scope>NUCLEOTIDE SEQUENCE [LARGE SCALE GENOMIC DNA]</scope>
</reference>
<gene>
    <name evidence="9" type="ORF">HERILL_LOCUS7639</name>
</gene>
<accession>A0A7R8UPY4</accession>
<dbReference type="AlphaFoldDB" id="A0A7R8UPY4"/>
<dbReference type="GO" id="GO:0061617">
    <property type="term" value="C:MICOS complex"/>
    <property type="evidence" value="ECO:0007669"/>
    <property type="project" value="TreeGrafter"/>
</dbReference>
<feature type="compositionally biased region" description="Low complexity" evidence="8">
    <location>
        <begin position="128"/>
        <end position="138"/>
    </location>
</feature>
<dbReference type="InterPro" id="IPR019133">
    <property type="entry name" value="MIC60"/>
</dbReference>
<proteinExistence type="inferred from homology"/>
<keyword evidence="4" id="KW-1133">Transmembrane helix</keyword>
<evidence type="ECO:0000313" key="9">
    <source>
        <dbReference type="EMBL" id="CAD7084761.1"/>
    </source>
</evidence>
<dbReference type="Proteomes" id="UP000594454">
    <property type="component" value="Chromosome 3"/>
</dbReference>
<dbReference type="InParanoid" id="A0A7R8UPY4"/>
<evidence type="ECO:0000256" key="3">
    <source>
        <dbReference type="ARBA" id="ARBA00022792"/>
    </source>
</evidence>
<evidence type="ECO:0000256" key="8">
    <source>
        <dbReference type="SAM" id="MobiDB-lite"/>
    </source>
</evidence>
<feature type="region of interest" description="Disordered" evidence="8">
    <location>
        <begin position="105"/>
        <end position="168"/>
    </location>
</feature>
<keyword evidence="6" id="KW-0472">Membrane</keyword>